<organism evidence="2 3">
    <name type="scientific">Neobacillus mesonae</name>
    <dbReference type="NCBI Taxonomy" id="1193713"/>
    <lineage>
        <taxon>Bacteria</taxon>
        <taxon>Bacillati</taxon>
        <taxon>Bacillota</taxon>
        <taxon>Bacilli</taxon>
        <taxon>Bacillales</taxon>
        <taxon>Bacillaceae</taxon>
        <taxon>Neobacillus</taxon>
    </lineage>
</organism>
<dbReference type="AlphaFoldDB" id="A0A3T0HZH1"/>
<name>A0A3T0HZH1_9BACI</name>
<dbReference type="Proteomes" id="UP000282892">
    <property type="component" value="Chromosome"/>
</dbReference>
<keyword evidence="1" id="KW-0812">Transmembrane</keyword>
<evidence type="ECO:0000313" key="2">
    <source>
        <dbReference type="EMBL" id="AZU62308.1"/>
    </source>
</evidence>
<gene>
    <name evidence="2" type="ORF">CHR53_14000</name>
</gene>
<protein>
    <recommendedName>
        <fullName evidence="4">DUF5673 domain-containing protein</fullName>
    </recommendedName>
</protein>
<evidence type="ECO:0000256" key="1">
    <source>
        <dbReference type="SAM" id="Phobius"/>
    </source>
</evidence>
<dbReference type="KEGG" id="nmk:CHR53_14000"/>
<sequence>MIGIFYLVRNLVNLKMTAAISKDALYPKNEEDFSGMIIPNEWKEMEPISKKSKSYRYVKWGTIAVLCTLIVLLVIALTTDWLKESYISLASLFFLVLNAVRHPGSLYILPKGIILNGKFVFFHEIKHFETEQIVRWHHLYGLDEKVNNAYKLTFKLKRTIFQPEIIVVRTAAQLEQITSLLEQRGAHYKESVPKEGA</sequence>
<keyword evidence="1" id="KW-1133">Transmembrane helix</keyword>
<evidence type="ECO:0000313" key="3">
    <source>
        <dbReference type="Proteomes" id="UP000282892"/>
    </source>
</evidence>
<keyword evidence="3" id="KW-1185">Reference proteome</keyword>
<dbReference type="EMBL" id="CP022572">
    <property type="protein sequence ID" value="AZU62308.1"/>
    <property type="molecule type" value="Genomic_DNA"/>
</dbReference>
<feature type="transmembrane region" description="Helical" evidence="1">
    <location>
        <begin position="85"/>
        <end position="101"/>
    </location>
</feature>
<evidence type="ECO:0008006" key="4">
    <source>
        <dbReference type="Google" id="ProtNLM"/>
    </source>
</evidence>
<proteinExistence type="predicted"/>
<reference evidence="2 3" key="1">
    <citation type="submission" date="2017-07" db="EMBL/GenBank/DDBJ databases">
        <title>The complete genome sequence of Bacillus mesonae strain H20-5, an efficient strain improving plant abiotic stress resistance.</title>
        <authorList>
            <person name="Kim S.Y."/>
            <person name="Song H."/>
            <person name="Sang M.K."/>
            <person name="Weon H.-Y."/>
            <person name="Song J."/>
        </authorList>
    </citation>
    <scope>NUCLEOTIDE SEQUENCE [LARGE SCALE GENOMIC DNA]</scope>
    <source>
        <strain evidence="2 3">H20-5</strain>
    </source>
</reference>
<keyword evidence="1" id="KW-0472">Membrane</keyword>
<accession>A0A3T0HZH1</accession>
<dbReference type="OrthoDB" id="2865734at2"/>
<dbReference type="RefSeq" id="WP_084797983.1">
    <property type="nucleotide sequence ID" value="NZ_CP022572.1"/>
</dbReference>
<feature type="transmembrane region" description="Helical" evidence="1">
    <location>
        <begin position="57"/>
        <end position="79"/>
    </location>
</feature>